<evidence type="ECO:0000259" key="3">
    <source>
        <dbReference type="Pfam" id="PF23420"/>
    </source>
</evidence>
<sequence>MSDRNAIDAGGDGGEAEADGELPRGVVDEIERVTRLERAAVDDNEVEAYENRRDKLLDEHGFTSRVRDDDGDDVLVCHPEEWHEDGIIRTDRIDDIDRAVEVPLEGTDDPDDWEAVDEHNRAVVADVREAHGDIHGDNAAILADFAGNHYAKPMESLTSEELAEFRTEYVVRNAWPSEKQRDVIAESIRLVFEAVDEPVPKR</sequence>
<dbReference type="OrthoDB" id="203809at2157"/>
<dbReference type="Pfam" id="PF23418">
    <property type="entry name" value="DUF7108"/>
    <property type="match status" value="1"/>
</dbReference>
<dbReference type="Proteomes" id="UP000199114">
    <property type="component" value="Unassembled WGS sequence"/>
</dbReference>
<keyword evidence="5" id="KW-1185">Reference proteome</keyword>
<evidence type="ECO:0000256" key="1">
    <source>
        <dbReference type="SAM" id="MobiDB-lite"/>
    </source>
</evidence>
<dbReference type="Pfam" id="PF23420">
    <property type="entry name" value="DUF7108_C"/>
    <property type="match status" value="1"/>
</dbReference>
<feature type="region of interest" description="Disordered" evidence="1">
    <location>
        <begin position="1"/>
        <end position="25"/>
    </location>
</feature>
<organism evidence="4 5">
    <name type="scientific">Natrinema salaciae</name>
    <dbReference type="NCBI Taxonomy" id="1186196"/>
    <lineage>
        <taxon>Archaea</taxon>
        <taxon>Methanobacteriati</taxon>
        <taxon>Methanobacteriota</taxon>
        <taxon>Stenosarchaea group</taxon>
        <taxon>Halobacteria</taxon>
        <taxon>Halobacteriales</taxon>
        <taxon>Natrialbaceae</taxon>
        <taxon>Natrinema</taxon>
    </lineage>
</organism>
<protein>
    <recommendedName>
        <fullName evidence="6">RnhA operon protein</fullName>
    </recommendedName>
</protein>
<evidence type="ECO:0008006" key="6">
    <source>
        <dbReference type="Google" id="ProtNLM"/>
    </source>
</evidence>
<evidence type="ECO:0000313" key="4">
    <source>
        <dbReference type="EMBL" id="SEP97459.1"/>
    </source>
</evidence>
<accession>A0A1H9C8J3</accession>
<name>A0A1H9C8J3_9EURY</name>
<reference evidence="5" key="1">
    <citation type="submission" date="2016-10" db="EMBL/GenBank/DDBJ databases">
        <authorList>
            <person name="Varghese N."/>
            <person name="Submissions S."/>
        </authorList>
    </citation>
    <scope>NUCLEOTIDE SEQUENCE [LARGE SCALE GENOMIC DNA]</scope>
    <source>
        <strain evidence="5">DSM 25055</strain>
    </source>
</reference>
<dbReference type="InterPro" id="IPR056494">
    <property type="entry name" value="DUF7108_C"/>
</dbReference>
<evidence type="ECO:0000259" key="2">
    <source>
        <dbReference type="Pfam" id="PF23418"/>
    </source>
</evidence>
<dbReference type="AlphaFoldDB" id="A0A1H9C8J3"/>
<proteinExistence type="predicted"/>
<evidence type="ECO:0000313" key="5">
    <source>
        <dbReference type="Proteomes" id="UP000199114"/>
    </source>
</evidence>
<dbReference type="STRING" id="1186196.SAMN04489841_0980"/>
<gene>
    <name evidence="4" type="ORF">SAMN04489841_0980</name>
</gene>
<feature type="domain" description="DUF7108" evidence="2">
    <location>
        <begin position="21"/>
        <end position="106"/>
    </location>
</feature>
<dbReference type="InterPro" id="IPR055532">
    <property type="entry name" value="DUF7108_N"/>
</dbReference>
<feature type="domain" description="DUF7108" evidence="3">
    <location>
        <begin position="111"/>
        <end position="199"/>
    </location>
</feature>
<dbReference type="EMBL" id="FOFD01000001">
    <property type="protein sequence ID" value="SEP97459.1"/>
    <property type="molecule type" value="Genomic_DNA"/>
</dbReference>
<dbReference type="RefSeq" id="WP_090614158.1">
    <property type="nucleotide sequence ID" value="NZ_FOFD01000001.1"/>
</dbReference>